<evidence type="ECO:0000256" key="2">
    <source>
        <dbReference type="ARBA" id="ARBA00023015"/>
    </source>
</evidence>
<dbReference type="Pfam" id="PF04198">
    <property type="entry name" value="Sugar-bind"/>
    <property type="match status" value="1"/>
</dbReference>
<dbReference type="RefSeq" id="WP_123641173.1">
    <property type="nucleotide sequence ID" value="NZ_ML119082.1"/>
</dbReference>
<dbReference type="InterPro" id="IPR007324">
    <property type="entry name" value="Sugar-bd_dom_put"/>
</dbReference>
<evidence type="ECO:0000256" key="4">
    <source>
        <dbReference type="ARBA" id="ARBA00023163"/>
    </source>
</evidence>
<dbReference type="GO" id="GO:0030246">
    <property type="term" value="F:carbohydrate binding"/>
    <property type="evidence" value="ECO:0007669"/>
    <property type="project" value="InterPro"/>
</dbReference>
<reference evidence="6 7" key="1">
    <citation type="submission" date="2018-10" db="EMBL/GenBank/DDBJ databases">
        <title>Histidinibacterium lentulum gen. nov., sp. nov., a marine bacterium from the culture broth of Picochlorum sp. 122.</title>
        <authorList>
            <person name="Wang G."/>
        </authorList>
    </citation>
    <scope>NUCLEOTIDE SEQUENCE [LARGE SCALE GENOMIC DNA]</scope>
    <source>
        <strain evidence="6 7">B17</strain>
    </source>
</reference>
<keyword evidence="4" id="KW-0804">Transcription</keyword>
<dbReference type="PANTHER" id="PTHR34294:SF1">
    <property type="entry name" value="TRANSCRIPTIONAL REGULATOR LSRR"/>
    <property type="match status" value="1"/>
</dbReference>
<evidence type="ECO:0000313" key="6">
    <source>
        <dbReference type="EMBL" id="ROU03638.1"/>
    </source>
</evidence>
<comment type="caution">
    <text evidence="6">The sequence shown here is derived from an EMBL/GenBank/DDBJ whole genome shotgun (WGS) entry which is preliminary data.</text>
</comment>
<dbReference type="EMBL" id="RDRB01000002">
    <property type="protein sequence ID" value="ROU03638.1"/>
    <property type="molecule type" value="Genomic_DNA"/>
</dbReference>
<proteinExistence type="inferred from homology"/>
<dbReference type="InterPro" id="IPR051054">
    <property type="entry name" value="SorC_transcr_regulators"/>
</dbReference>
<evidence type="ECO:0000256" key="1">
    <source>
        <dbReference type="ARBA" id="ARBA00010466"/>
    </source>
</evidence>
<keyword evidence="7" id="KW-1185">Reference proteome</keyword>
<evidence type="ECO:0000259" key="5">
    <source>
        <dbReference type="Pfam" id="PF04198"/>
    </source>
</evidence>
<evidence type="ECO:0000313" key="7">
    <source>
        <dbReference type="Proteomes" id="UP000268016"/>
    </source>
</evidence>
<evidence type="ECO:0000256" key="3">
    <source>
        <dbReference type="ARBA" id="ARBA00023125"/>
    </source>
</evidence>
<dbReference type="Gene3D" id="1.10.10.10">
    <property type="entry name" value="Winged helix-like DNA-binding domain superfamily/Winged helix DNA-binding domain"/>
    <property type="match status" value="1"/>
</dbReference>
<dbReference type="OrthoDB" id="9806345at2"/>
<accession>A0A3N2R892</accession>
<dbReference type="InterPro" id="IPR036388">
    <property type="entry name" value="WH-like_DNA-bd_sf"/>
</dbReference>
<organism evidence="6 7">
    <name type="scientific">Histidinibacterium lentulum</name>
    <dbReference type="NCBI Taxonomy" id="2480588"/>
    <lineage>
        <taxon>Bacteria</taxon>
        <taxon>Pseudomonadati</taxon>
        <taxon>Pseudomonadota</taxon>
        <taxon>Alphaproteobacteria</taxon>
        <taxon>Rhodobacterales</taxon>
        <taxon>Paracoccaceae</taxon>
        <taxon>Histidinibacterium</taxon>
    </lineage>
</organism>
<gene>
    <name evidence="6" type="ORF">EAT49_04900</name>
</gene>
<dbReference type="GO" id="GO:0003677">
    <property type="term" value="F:DNA binding"/>
    <property type="evidence" value="ECO:0007669"/>
    <property type="project" value="UniProtKB-KW"/>
</dbReference>
<dbReference type="SUPFAM" id="SSF88659">
    <property type="entry name" value="Sigma3 and sigma4 domains of RNA polymerase sigma factors"/>
    <property type="match status" value="1"/>
</dbReference>
<feature type="domain" description="Sugar-binding" evidence="5">
    <location>
        <begin position="73"/>
        <end position="321"/>
    </location>
</feature>
<dbReference type="Gene3D" id="3.40.50.1360">
    <property type="match status" value="1"/>
</dbReference>
<dbReference type="InterPro" id="IPR037171">
    <property type="entry name" value="NagB/RpiA_transferase-like"/>
</dbReference>
<dbReference type="SUPFAM" id="SSF100950">
    <property type="entry name" value="NagB/RpiA/CoA transferase-like"/>
    <property type="match status" value="1"/>
</dbReference>
<comment type="similarity">
    <text evidence="1">Belongs to the SorC transcriptional regulatory family.</text>
</comment>
<dbReference type="AlphaFoldDB" id="A0A3N2R892"/>
<dbReference type="PANTHER" id="PTHR34294">
    <property type="entry name" value="TRANSCRIPTIONAL REGULATOR-RELATED"/>
    <property type="match status" value="1"/>
</dbReference>
<name>A0A3N2R892_9RHOB</name>
<keyword evidence="3" id="KW-0238">DNA-binding</keyword>
<dbReference type="Proteomes" id="UP000268016">
    <property type="component" value="Unassembled WGS sequence"/>
</dbReference>
<protein>
    <submittedName>
        <fullName evidence="6">Sugar-binding transcriptional regulator</fullName>
    </submittedName>
</protein>
<dbReference type="InterPro" id="IPR013324">
    <property type="entry name" value="RNA_pol_sigma_r3/r4-like"/>
</dbReference>
<sequence length="324" mass="34611">MPTPASRRSSRQVTGDDIVVETAWLYYEEGLNQTEIAGVLDVSRATVVNYLQEARERGYVQVRLAPAAFTGHRLAMALRETFGLAAAYVLPDMDGAAPDTAARVVRGAADWLPSLLSPGDRLGVAWGKTIYDLAEALEPRPIEDLTVLQLVGSMATPYGFSADVCSSNVARKFSARCVNLHVPAILSEARIARTLREEALIAAQLEAMNGFTKTLFAVGSCTEDSHVVSSGVATRQELAWYLGQGAVGVLCGRFIDRAGTPIRGPLDERMMGVDLDRLRERQAGIMVSTGADRVSAALAAIRGGYVTHLVTGQADAEAMLASAT</sequence>
<keyword evidence="2" id="KW-0805">Transcription regulation</keyword>